<dbReference type="PANTHER" id="PTHR22911">
    <property type="entry name" value="ACYL-MALONYL CONDENSING ENZYME-RELATED"/>
    <property type="match status" value="1"/>
</dbReference>
<dbReference type="EMBL" id="FODF01000022">
    <property type="protein sequence ID" value="SEN87887.1"/>
    <property type="molecule type" value="Genomic_DNA"/>
</dbReference>
<name>A0A1H8K5D3_9FIRM</name>
<evidence type="ECO:0000256" key="1">
    <source>
        <dbReference type="ARBA" id="ARBA00007362"/>
    </source>
</evidence>
<comment type="similarity">
    <text evidence="1">Belongs to the EamA transporter family.</text>
</comment>
<dbReference type="SUPFAM" id="SSF103481">
    <property type="entry name" value="Multidrug resistance efflux transporter EmrE"/>
    <property type="match status" value="2"/>
</dbReference>
<feature type="transmembrane region" description="Helical" evidence="2">
    <location>
        <begin position="115"/>
        <end position="136"/>
    </location>
</feature>
<dbReference type="RefSeq" id="WP_091976073.1">
    <property type="nucleotide sequence ID" value="NZ_FODF01000022.1"/>
</dbReference>
<dbReference type="InterPro" id="IPR000620">
    <property type="entry name" value="EamA_dom"/>
</dbReference>
<dbReference type="Proteomes" id="UP000199512">
    <property type="component" value="Unassembled WGS sequence"/>
</dbReference>
<organism evidence="4 5">
    <name type="scientific">Peptostreptococcus russellii</name>
    <dbReference type="NCBI Taxonomy" id="215200"/>
    <lineage>
        <taxon>Bacteria</taxon>
        <taxon>Bacillati</taxon>
        <taxon>Bacillota</taxon>
        <taxon>Clostridia</taxon>
        <taxon>Peptostreptococcales</taxon>
        <taxon>Peptostreptococcaceae</taxon>
        <taxon>Peptostreptococcus</taxon>
    </lineage>
</organism>
<sequence>MKKDYRKNSKFGVASALSSGALWGLDTTISGLILMMSPYISISETVFLAPIIAAFLHDFSSAVWMTIFSIIRKDFKHTISLLNSRSGRFVVIAALFGGPVGMMGYLIAISNIGPGYTAAISAMYPAAGAFFSYVFLKVKLSKMGWLGLSMSIVSIIILGYSPDTSNVVNFPVGFIAALVCVVGWSLESVICAYGMKEDVSPKEALTIRQMTSSFVYFLIVVFVIKGGGFVAEAITSNSMIYMGITALVGTLSYICYYTGIDTIGPVKATGLNITYSIWAMVFSMVLLGGQFSLKLVFCSLLIICGSVLVSKDN</sequence>
<feature type="transmembrane region" description="Helical" evidence="2">
    <location>
        <begin position="240"/>
        <end position="257"/>
    </location>
</feature>
<evidence type="ECO:0000259" key="3">
    <source>
        <dbReference type="Pfam" id="PF00892"/>
    </source>
</evidence>
<protein>
    <submittedName>
        <fullName evidence="4">Uncharacterized membrane protein</fullName>
    </submittedName>
</protein>
<feature type="transmembrane region" description="Helical" evidence="2">
    <location>
        <begin position="143"/>
        <end position="160"/>
    </location>
</feature>
<evidence type="ECO:0000256" key="2">
    <source>
        <dbReference type="SAM" id="Phobius"/>
    </source>
</evidence>
<feature type="transmembrane region" description="Helical" evidence="2">
    <location>
        <begin position="21"/>
        <end position="40"/>
    </location>
</feature>
<feature type="transmembrane region" description="Helical" evidence="2">
    <location>
        <begin position="172"/>
        <end position="193"/>
    </location>
</feature>
<feature type="transmembrane region" description="Helical" evidence="2">
    <location>
        <begin position="89"/>
        <end position="109"/>
    </location>
</feature>
<keyword evidence="5" id="KW-1185">Reference proteome</keyword>
<evidence type="ECO:0000313" key="5">
    <source>
        <dbReference type="Proteomes" id="UP000199512"/>
    </source>
</evidence>
<gene>
    <name evidence="4" type="ORF">SAMN05216454_12213</name>
</gene>
<feature type="domain" description="EamA" evidence="3">
    <location>
        <begin position="11"/>
        <end position="158"/>
    </location>
</feature>
<dbReference type="PANTHER" id="PTHR22911:SF137">
    <property type="entry name" value="SOLUTE CARRIER FAMILY 35 MEMBER G2-RELATED"/>
    <property type="match status" value="1"/>
</dbReference>
<evidence type="ECO:0000313" key="4">
    <source>
        <dbReference type="EMBL" id="SEN87887.1"/>
    </source>
</evidence>
<feature type="transmembrane region" description="Helical" evidence="2">
    <location>
        <begin position="46"/>
        <end position="68"/>
    </location>
</feature>
<keyword evidence="2" id="KW-1133">Transmembrane helix</keyword>
<keyword evidence="2" id="KW-0812">Transmembrane</keyword>
<dbReference type="AlphaFoldDB" id="A0A1H8K5D3"/>
<proteinExistence type="inferred from homology"/>
<dbReference type="Pfam" id="PF00892">
    <property type="entry name" value="EamA"/>
    <property type="match status" value="2"/>
</dbReference>
<reference evidence="4 5" key="1">
    <citation type="submission" date="2016-10" db="EMBL/GenBank/DDBJ databases">
        <authorList>
            <person name="de Groot N.N."/>
        </authorList>
    </citation>
    <scope>NUCLEOTIDE SEQUENCE [LARGE SCALE GENOMIC DNA]</scope>
    <source>
        <strain evidence="4 5">Calf135</strain>
    </source>
</reference>
<dbReference type="OrthoDB" id="5604143at2"/>
<dbReference type="InterPro" id="IPR037185">
    <property type="entry name" value="EmrE-like"/>
</dbReference>
<dbReference type="GO" id="GO:0016020">
    <property type="term" value="C:membrane"/>
    <property type="evidence" value="ECO:0007669"/>
    <property type="project" value="InterPro"/>
</dbReference>
<dbReference type="STRING" id="215200.SAMN05216454_12213"/>
<keyword evidence="2" id="KW-0472">Membrane</keyword>
<feature type="domain" description="EamA" evidence="3">
    <location>
        <begin position="173"/>
        <end position="310"/>
    </location>
</feature>
<accession>A0A1H8K5D3</accession>
<feature type="transmembrane region" description="Helical" evidence="2">
    <location>
        <begin position="214"/>
        <end position="234"/>
    </location>
</feature>